<dbReference type="Gene3D" id="1.10.405.10">
    <property type="entry name" value="Guanine Nucleotide Dissociation Inhibitor, domain 1"/>
    <property type="match status" value="1"/>
</dbReference>
<dbReference type="AlphaFoldDB" id="A0A6H5HZD8"/>
<evidence type="ECO:0000256" key="1">
    <source>
        <dbReference type="ARBA" id="ARBA00004496"/>
    </source>
</evidence>
<dbReference type="FunFam" id="1.10.405.10:FF:000003">
    <property type="entry name" value="Rab proteins geranylgeranyltransferase component A"/>
    <property type="match status" value="1"/>
</dbReference>
<comment type="similarity">
    <text evidence="2 5">Belongs to the Rab GDI family.</text>
</comment>
<sequence length="523" mass="57981">MSADALPTSYDVIVVGTGLVESIVAAAASRAGKQVLHMDKNKYYGQHWATFNYDDVQQWIGDQDTPLEEKSLDPIDKLEFLTTGESKRLVSNIRQEWFGGVVTKQKDVSKNSEVSGGDEGPVKESLTAVELKSRLASFSRKFNLDLAPKLLFFKGPMVDTLIKSQVSRYLEFLGVQNILLCVNGTIELVPCSKSDVFSTRTVTIVEKRLLMKLLTNLQSYKADSKEMEEMEKISFEEYLKQQNISETVQHYILYSIAMANQETTAAKGIKQAQAFLNSIGFCGNTPFIWPLYGTSEILQAFCRLSAVYGGIYCLNRSADFLATNEKGSCEGVHSNGGLLKAQHVVISTGLVPCRFVNREGPSESYQRAVLVTNKPVFPGGKEGISLMTYPFLDSSFDPITLLELNSNSSSCPKGYFVVHLISRKAKQSTPYEDFDKLIADVFSTSDDGEKPTIVYKLQFTVDVLTASQCSNLPQNVHACSGPRCLSIDFHSSLQEAEEIFNKMFPGEEFLPTPESTEDVPSEE</sequence>
<accession>A0A6H5HZD8</accession>
<dbReference type="PIRSF" id="PIRSF016550">
    <property type="entry name" value="Rab_ger_ger_transf_A_euk"/>
    <property type="match status" value="1"/>
</dbReference>
<evidence type="ECO:0000256" key="3">
    <source>
        <dbReference type="ARBA" id="ARBA00022468"/>
    </source>
</evidence>
<dbReference type="GO" id="GO:0005096">
    <property type="term" value="F:GTPase activator activity"/>
    <property type="evidence" value="ECO:0007669"/>
    <property type="project" value="UniProtKB-UniRule"/>
</dbReference>
<proteinExistence type="inferred from homology"/>
<dbReference type="GO" id="GO:0005634">
    <property type="term" value="C:nucleus"/>
    <property type="evidence" value="ECO:0007669"/>
    <property type="project" value="TreeGrafter"/>
</dbReference>
<dbReference type="GO" id="GO:0005829">
    <property type="term" value="C:cytosol"/>
    <property type="evidence" value="ECO:0007669"/>
    <property type="project" value="TreeGrafter"/>
</dbReference>
<evidence type="ECO:0000313" key="6">
    <source>
        <dbReference type="EMBL" id="CAB0020707.1"/>
    </source>
</evidence>
<dbReference type="PRINTS" id="PR00891">
    <property type="entry name" value="RABGDIREP"/>
</dbReference>
<dbReference type="SUPFAM" id="SSF54373">
    <property type="entry name" value="FAD-linked reductases, C-terminal domain"/>
    <property type="match status" value="1"/>
</dbReference>
<dbReference type="GO" id="GO:0005968">
    <property type="term" value="C:Rab-protein geranylgeranyltransferase complex"/>
    <property type="evidence" value="ECO:0007669"/>
    <property type="project" value="UniProtKB-UniRule"/>
</dbReference>
<comment type="function">
    <text evidence="5">Substrate-binding subunit (component A) of the Rab geranylgeranyltransferase (GGTase) complex. Binds unprenylated Rab proteins and presents the substrate peptide to the catalytic component B. The component A is thought to be regenerated by transferring its prenylated Rab back to the donor membrane.</text>
</comment>
<organism evidence="6 7">
    <name type="scientific">Nesidiocoris tenuis</name>
    <dbReference type="NCBI Taxonomy" id="355587"/>
    <lineage>
        <taxon>Eukaryota</taxon>
        <taxon>Metazoa</taxon>
        <taxon>Ecdysozoa</taxon>
        <taxon>Arthropoda</taxon>
        <taxon>Hexapoda</taxon>
        <taxon>Insecta</taxon>
        <taxon>Pterygota</taxon>
        <taxon>Neoptera</taxon>
        <taxon>Paraneoptera</taxon>
        <taxon>Hemiptera</taxon>
        <taxon>Heteroptera</taxon>
        <taxon>Panheteroptera</taxon>
        <taxon>Cimicomorpha</taxon>
        <taxon>Miridae</taxon>
        <taxon>Dicyphina</taxon>
        <taxon>Nesidiocoris</taxon>
    </lineage>
</organism>
<dbReference type="GO" id="GO:0007264">
    <property type="term" value="P:small GTPase-mediated signal transduction"/>
    <property type="evidence" value="ECO:0007669"/>
    <property type="project" value="UniProtKB-UniRule"/>
</dbReference>
<keyword evidence="4 5" id="KW-0963">Cytoplasm</keyword>
<dbReference type="InterPro" id="IPR018203">
    <property type="entry name" value="GDP_dissociation_inhibitor"/>
</dbReference>
<gene>
    <name evidence="6" type="ORF">NTEN_LOCUS24276</name>
</gene>
<dbReference type="Gene3D" id="3.50.50.60">
    <property type="entry name" value="FAD/NAD(P)-binding domain"/>
    <property type="match status" value="1"/>
</dbReference>
<evidence type="ECO:0000256" key="2">
    <source>
        <dbReference type="ARBA" id="ARBA00005593"/>
    </source>
</evidence>
<reference evidence="6 7" key="1">
    <citation type="submission" date="2020-02" db="EMBL/GenBank/DDBJ databases">
        <authorList>
            <person name="Ferguson B K."/>
        </authorList>
    </citation>
    <scope>NUCLEOTIDE SEQUENCE [LARGE SCALE GENOMIC DNA]</scope>
</reference>
<dbReference type="GO" id="GO:0005092">
    <property type="term" value="F:GDP-dissociation inhibitor activity"/>
    <property type="evidence" value="ECO:0007669"/>
    <property type="project" value="InterPro"/>
</dbReference>
<keyword evidence="7" id="KW-1185">Reference proteome</keyword>
<dbReference type="GO" id="GO:0016192">
    <property type="term" value="P:vesicle-mediated transport"/>
    <property type="evidence" value="ECO:0007669"/>
    <property type="project" value="TreeGrafter"/>
</dbReference>
<protein>
    <recommendedName>
        <fullName evidence="5">Rab proteins geranylgeranyltransferase component A</fullName>
    </recommendedName>
</protein>
<dbReference type="GO" id="GO:0006886">
    <property type="term" value="P:intracellular protein transport"/>
    <property type="evidence" value="ECO:0007669"/>
    <property type="project" value="InterPro"/>
</dbReference>
<dbReference type="Proteomes" id="UP000479000">
    <property type="component" value="Unassembled WGS sequence"/>
</dbReference>
<dbReference type="SUPFAM" id="SSF51905">
    <property type="entry name" value="FAD/NAD(P)-binding domain"/>
    <property type="match status" value="1"/>
</dbReference>
<dbReference type="InterPro" id="IPR001738">
    <property type="entry name" value="Rab_escort"/>
</dbReference>
<dbReference type="PANTHER" id="PTHR11787:SF4">
    <property type="entry name" value="CHM, RAB ESCORT PROTEIN 1"/>
    <property type="match status" value="1"/>
</dbReference>
<keyword evidence="3 5" id="KW-0343">GTPase activation</keyword>
<dbReference type="InterPro" id="IPR036188">
    <property type="entry name" value="FAD/NAD-bd_sf"/>
</dbReference>
<comment type="subcellular location">
    <subcellularLocation>
        <location evidence="1 5">Cytoplasm</location>
    </subcellularLocation>
</comment>
<evidence type="ECO:0000256" key="4">
    <source>
        <dbReference type="ARBA" id="ARBA00022490"/>
    </source>
</evidence>
<dbReference type="OrthoDB" id="1923006at2759"/>
<name>A0A6H5HZD8_9HEMI</name>
<dbReference type="PANTHER" id="PTHR11787">
    <property type="entry name" value="RAB GDP-DISSOCIATION INHIBITOR"/>
    <property type="match status" value="1"/>
</dbReference>
<evidence type="ECO:0000313" key="7">
    <source>
        <dbReference type="Proteomes" id="UP000479000"/>
    </source>
</evidence>
<dbReference type="EMBL" id="CADCXU010035604">
    <property type="protein sequence ID" value="CAB0020707.1"/>
    <property type="molecule type" value="Genomic_DNA"/>
</dbReference>
<dbReference type="Pfam" id="PF00996">
    <property type="entry name" value="GDI"/>
    <property type="match status" value="2"/>
</dbReference>
<evidence type="ECO:0000256" key="5">
    <source>
        <dbReference type="PIRNR" id="PIRNR016550"/>
    </source>
</evidence>
<dbReference type="Gene3D" id="3.30.519.10">
    <property type="entry name" value="Guanine Nucleotide Dissociation Inhibitor, domain 2"/>
    <property type="match status" value="1"/>
</dbReference>